<proteinExistence type="predicted"/>
<keyword evidence="2" id="KW-1185">Reference proteome</keyword>
<dbReference type="EMBL" id="JASCTH010000023">
    <property type="protein sequence ID" value="MDI6102990.1"/>
    <property type="molecule type" value="Genomic_DNA"/>
</dbReference>
<name>A0ABT6WTE4_9ACTN</name>
<gene>
    <name evidence="1" type="ORF">QLQ12_30690</name>
</gene>
<dbReference type="RefSeq" id="WP_282763997.1">
    <property type="nucleotide sequence ID" value="NZ_JASCTH010000023.1"/>
</dbReference>
<evidence type="ECO:0000313" key="2">
    <source>
        <dbReference type="Proteomes" id="UP001241758"/>
    </source>
</evidence>
<evidence type="ECO:0000313" key="1">
    <source>
        <dbReference type="EMBL" id="MDI6102990.1"/>
    </source>
</evidence>
<accession>A0ABT6WTE4</accession>
<reference evidence="1 2" key="1">
    <citation type="submission" date="2023-05" db="EMBL/GenBank/DDBJ databases">
        <title>Actinoplanes sp. NEAU-A12 genome sequencing.</title>
        <authorList>
            <person name="Wang Z.-S."/>
        </authorList>
    </citation>
    <scope>NUCLEOTIDE SEQUENCE [LARGE SCALE GENOMIC DNA]</scope>
    <source>
        <strain evidence="1 2">NEAU-A12</strain>
    </source>
</reference>
<protein>
    <submittedName>
        <fullName evidence="1">Uncharacterized protein</fullName>
    </submittedName>
</protein>
<comment type="caution">
    <text evidence="1">The sequence shown here is derived from an EMBL/GenBank/DDBJ whole genome shotgun (WGS) entry which is preliminary data.</text>
</comment>
<dbReference type="Proteomes" id="UP001241758">
    <property type="component" value="Unassembled WGS sequence"/>
</dbReference>
<sequence length="121" mass="13137">MSGLPVTADLTLRFAADRAGRVRPVGPDAPVTCSGQLMALPPGRYDWLHLRTDAPAPRRATVWLYYRNGVDPEHWDIPAGDGAFSRIPVPRRDDLLAIGLPDDPAVVGRAVCVVESREDAP</sequence>
<organism evidence="1 2">
    <name type="scientific">Actinoplanes sandaracinus</name>
    <dbReference type="NCBI Taxonomy" id="3045177"/>
    <lineage>
        <taxon>Bacteria</taxon>
        <taxon>Bacillati</taxon>
        <taxon>Actinomycetota</taxon>
        <taxon>Actinomycetes</taxon>
        <taxon>Micromonosporales</taxon>
        <taxon>Micromonosporaceae</taxon>
        <taxon>Actinoplanes</taxon>
    </lineage>
</organism>